<keyword evidence="2" id="KW-1185">Reference proteome</keyword>
<sequence length="164" mass="18022">MGNRDYYGEVPLVLASISHFNLSFMLHHARFHSPAAAIDFPALDFDLTVAFSPGVAYAMTIGEGASESDIRSLPRFKYCQDNSLGTFDNIKKPDEVGLTVESSCTNSTPELALHPEDSNLLEVFPRQLKICLTFDDLVKREQVISDWCCTCKGLENTGGSVGQV</sequence>
<protein>
    <submittedName>
        <fullName evidence="1">Uncharacterized protein</fullName>
    </submittedName>
</protein>
<dbReference type="Proteomes" id="UP001642360">
    <property type="component" value="Unassembled WGS sequence"/>
</dbReference>
<proteinExistence type="predicted"/>
<comment type="caution">
    <text evidence="1">The sequence shown here is derived from an EMBL/GenBank/DDBJ whole genome shotgun (WGS) entry which is preliminary data.</text>
</comment>
<reference evidence="1 2" key="1">
    <citation type="submission" date="2024-02" db="EMBL/GenBank/DDBJ databases">
        <authorList>
            <person name="Vignale AGUSTIN F."/>
            <person name="Sosa J E."/>
            <person name="Modenutti C."/>
        </authorList>
    </citation>
    <scope>NUCLEOTIDE SEQUENCE [LARGE SCALE GENOMIC DNA]</scope>
</reference>
<name>A0ABC8RGZ8_9AQUA</name>
<evidence type="ECO:0000313" key="2">
    <source>
        <dbReference type="Proteomes" id="UP001642360"/>
    </source>
</evidence>
<organism evidence="1 2">
    <name type="scientific">Ilex paraguariensis</name>
    <name type="common">yerba mate</name>
    <dbReference type="NCBI Taxonomy" id="185542"/>
    <lineage>
        <taxon>Eukaryota</taxon>
        <taxon>Viridiplantae</taxon>
        <taxon>Streptophyta</taxon>
        <taxon>Embryophyta</taxon>
        <taxon>Tracheophyta</taxon>
        <taxon>Spermatophyta</taxon>
        <taxon>Magnoliopsida</taxon>
        <taxon>eudicotyledons</taxon>
        <taxon>Gunneridae</taxon>
        <taxon>Pentapetalae</taxon>
        <taxon>asterids</taxon>
        <taxon>campanulids</taxon>
        <taxon>Aquifoliales</taxon>
        <taxon>Aquifoliaceae</taxon>
        <taxon>Ilex</taxon>
    </lineage>
</organism>
<dbReference type="AlphaFoldDB" id="A0ABC8RGZ8"/>
<dbReference type="EMBL" id="CAUOFW020001380">
    <property type="protein sequence ID" value="CAK9144243.1"/>
    <property type="molecule type" value="Genomic_DNA"/>
</dbReference>
<gene>
    <name evidence="1" type="ORF">ILEXP_LOCUS11990</name>
</gene>
<accession>A0ABC8RGZ8</accession>
<evidence type="ECO:0000313" key="1">
    <source>
        <dbReference type="EMBL" id="CAK9144243.1"/>
    </source>
</evidence>